<evidence type="ECO:0000313" key="3">
    <source>
        <dbReference type="Proteomes" id="UP001055108"/>
    </source>
</evidence>
<accession>A0AA37MBA4</accession>
<keyword evidence="3" id="KW-1185">Reference proteome</keyword>
<organism evidence="2 3">
    <name type="scientific">Methylobacterium gregans</name>
    <dbReference type="NCBI Taxonomy" id="374424"/>
    <lineage>
        <taxon>Bacteria</taxon>
        <taxon>Pseudomonadati</taxon>
        <taxon>Pseudomonadota</taxon>
        <taxon>Alphaproteobacteria</taxon>
        <taxon>Hyphomicrobiales</taxon>
        <taxon>Methylobacteriaceae</taxon>
        <taxon>Methylobacterium</taxon>
    </lineage>
</organism>
<gene>
    <name evidence="2" type="ORF">NBEOAGPD_2789</name>
</gene>
<feature type="coiled-coil region" evidence="1">
    <location>
        <begin position="54"/>
        <end position="81"/>
    </location>
</feature>
<evidence type="ECO:0000313" key="2">
    <source>
        <dbReference type="EMBL" id="GJD79560.1"/>
    </source>
</evidence>
<reference evidence="2" key="1">
    <citation type="journal article" date="2016" name="Front. Microbiol.">
        <title>Genome Sequence of the Piezophilic, Mesophilic Sulfate-Reducing Bacterium Desulfovibrio indicus J2T.</title>
        <authorList>
            <person name="Cao J."/>
            <person name="Maignien L."/>
            <person name="Shao Z."/>
            <person name="Alain K."/>
            <person name="Jebbar M."/>
        </authorList>
    </citation>
    <scope>NUCLEOTIDE SEQUENCE</scope>
    <source>
        <strain evidence="2">NBRC 103626</strain>
    </source>
</reference>
<proteinExistence type="predicted"/>
<dbReference type="EMBL" id="BPQM01000064">
    <property type="protein sequence ID" value="GJD79560.1"/>
    <property type="molecule type" value="Genomic_DNA"/>
</dbReference>
<protein>
    <submittedName>
        <fullName evidence="2">Uncharacterized protein</fullName>
    </submittedName>
</protein>
<dbReference type="Proteomes" id="UP001055108">
    <property type="component" value="Unassembled WGS sequence"/>
</dbReference>
<dbReference type="AlphaFoldDB" id="A0AA37MBA4"/>
<reference evidence="2" key="2">
    <citation type="submission" date="2021-08" db="EMBL/GenBank/DDBJ databases">
        <authorList>
            <person name="Tani A."/>
            <person name="Ola A."/>
            <person name="Ogura Y."/>
            <person name="Katsura K."/>
            <person name="Hayashi T."/>
        </authorList>
    </citation>
    <scope>NUCLEOTIDE SEQUENCE</scope>
    <source>
        <strain evidence="2">NBRC 103626</strain>
    </source>
</reference>
<keyword evidence="1" id="KW-0175">Coiled coil</keyword>
<sequence length="105" mass="11537">MNATNIAEGFDVGFQRLAVAAFNLHMDRVEARQDAAFEQRDRRLSAVGRVAARVREDAETISDLQAEVARLRAEADTWRVRALGAEGRLETVAGALRTLRGSRAA</sequence>
<comment type="caution">
    <text evidence="2">The sequence shown here is derived from an EMBL/GenBank/DDBJ whole genome shotgun (WGS) entry which is preliminary data.</text>
</comment>
<evidence type="ECO:0000256" key="1">
    <source>
        <dbReference type="SAM" id="Coils"/>
    </source>
</evidence>
<dbReference type="RefSeq" id="WP_238303537.1">
    <property type="nucleotide sequence ID" value="NZ_BPQM01000064.1"/>
</dbReference>
<name>A0AA37MBA4_9HYPH</name>